<keyword evidence="2" id="KW-1185">Reference proteome</keyword>
<reference evidence="1 2" key="1">
    <citation type="journal article" date="2020" name="Cell">
        <title>Large-Scale Comparative Analyses of Tick Genomes Elucidate Their Genetic Diversity and Vector Capacities.</title>
        <authorList>
            <consortium name="Tick Genome and Microbiome Consortium (TIGMIC)"/>
            <person name="Jia N."/>
            <person name="Wang J."/>
            <person name="Shi W."/>
            <person name="Du L."/>
            <person name="Sun Y."/>
            <person name="Zhan W."/>
            <person name="Jiang J.F."/>
            <person name="Wang Q."/>
            <person name="Zhang B."/>
            <person name="Ji P."/>
            <person name="Bell-Sakyi L."/>
            <person name="Cui X.M."/>
            <person name="Yuan T.T."/>
            <person name="Jiang B.G."/>
            <person name="Yang W.F."/>
            <person name="Lam T.T."/>
            <person name="Chang Q.C."/>
            <person name="Ding S.J."/>
            <person name="Wang X.J."/>
            <person name="Zhu J.G."/>
            <person name="Ruan X.D."/>
            <person name="Zhao L."/>
            <person name="Wei J.T."/>
            <person name="Ye R.Z."/>
            <person name="Que T.C."/>
            <person name="Du C.H."/>
            <person name="Zhou Y.H."/>
            <person name="Cheng J.X."/>
            <person name="Dai P.F."/>
            <person name="Guo W.B."/>
            <person name="Han X.H."/>
            <person name="Huang E.J."/>
            <person name="Li L.F."/>
            <person name="Wei W."/>
            <person name="Gao Y.C."/>
            <person name="Liu J.Z."/>
            <person name="Shao H.Z."/>
            <person name="Wang X."/>
            <person name="Wang C.C."/>
            <person name="Yang T.C."/>
            <person name="Huo Q.B."/>
            <person name="Li W."/>
            <person name="Chen H.Y."/>
            <person name="Chen S.E."/>
            <person name="Zhou L.G."/>
            <person name="Ni X.B."/>
            <person name="Tian J.H."/>
            <person name="Sheng Y."/>
            <person name="Liu T."/>
            <person name="Pan Y.S."/>
            <person name="Xia L.Y."/>
            <person name="Li J."/>
            <person name="Zhao F."/>
            <person name="Cao W.C."/>
        </authorList>
    </citation>
    <scope>NUCLEOTIDE SEQUENCE [LARGE SCALE GENOMIC DNA]</scope>
    <source>
        <strain evidence="1">Iper-2018</strain>
    </source>
</reference>
<organism evidence="1 2">
    <name type="scientific">Ixodes persulcatus</name>
    <name type="common">Taiga tick</name>
    <dbReference type="NCBI Taxonomy" id="34615"/>
    <lineage>
        <taxon>Eukaryota</taxon>
        <taxon>Metazoa</taxon>
        <taxon>Ecdysozoa</taxon>
        <taxon>Arthropoda</taxon>
        <taxon>Chelicerata</taxon>
        <taxon>Arachnida</taxon>
        <taxon>Acari</taxon>
        <taxon>Parasitiformes</taxon>
        <taxon>Ixodida</taxon>
        <taxon>Ixodoidea</taxon>
        <taxon>Ixodidae</taxon>
        <taxon>Ixodinae</taxon>
        <taxon>Ixodes</taxon>
    </lineage>
</organism>
<gene>
    <name evidence="1" type="ORF">HPB47_018726</name>
</gene>
<accession>A0AC60QZU1</accession>
<sequence>MECEEPKNKLTVLDDMHNSTTRCGDDIYKCVIKTTIIGDSQAKYLYQQFNAYSTKAPAFITYSSGRRFLDMMQLLEYMSETVHPLLLHIGTNKHAKDGAQASLEHLHELLRCIRSARPEIRHMYVGIVLNR</sequence>
<dbReference type="EMBL" id="JABSTQ010000799">
    <property type="protein sequence ID" value="KAG0445188.1"/>
    <property type="molecule type" value="Genomic_DNA"/>
</dbReference>
<dbReference type="Proteomes" id="UP000805193">
    <property type="component" value="Unassembled WGS sequence"/>
</dbReference>
<evidence type="ECO:0000313" key="1">
    <source>
        <dbReference type="EMBL" id="KAG0445188.1"/>
    </source>
</evidence>
<comment type="caution">
    <text evidence="1">The sequence shown here is derived from an EMBL/GenBank/DDBJ whole genome shotgun (WGS) entry which is preliminary data.</text>
</comment>
<protein>
    <submittedName>
        <fullName evidence="1">Uncharacterized protein</fullName>
    </submittedName>
</protein>
<name>A0AC60QZU1_IXOPE</name>
<proteinExistence type="predicted"/>
<evidence type="ECO:0000313" key="2">
    <source>
        <dbReference type="Proteomes" id="UP000805193"/>
    </source>
</evidence>